<accession>A0A2H0XYW7</accession>
<comment type="caution">
    <text evidence="2">The sequence shown here is derived from an EMBL/GenBank/DDBJ whole genome shotgun (WGS) entry which is preliminary data.</text>
</comment>
<reference evidence="2 3" key="1">
    <citation type="submission" date="2017-09" db="EMBL/GenBank/DDBJ databases">
        <title>Depth-based differentiation of microbial function through sediment-hosted aquifers and enrichment of novel symbionts in the deep terrestrial subsurface.</title>
        <authorList>
            <person name="Probst A.J."/>
            <person name="Ladd B."/>
            <person name="Jarett J.K."/>
            <person name="Geller-Mcgrath D.E."/>
            <person name="Sieber C.M."/>
            <person name="Emerson J.B."/>
            <person name="Anantharaman K."/>
            <person name="Thomas B.C."/>
            <person name="Malmstrom R."/>
            <person name="Stieglmeier M."/>
            <person name="Klingl A."/>
            <person name="Woyke T."/>
            <person name="Ryan C.M."/>
            <person name="Banfield J.F."/>
        </authorList>
    </citation>
    <scope>NUCLEOTIDE SEQUENCE [LARGE SCALE GENOMIC DNA]</scope>
    <source>
        <strain evidence="2">CG08_land_8_20_14_0_20_45_16</strain>
    </source>
</reference>
<dbReference type="AlphaFoldDB" id="A0A2H0XYW7"/>
<feature type="chain" id="PRO_5013587695" description="Outer membrane protein beta-barrel domain-containing protein" evidence="1">
    <location>
        <begin position="24"/>
        <end position="269"/>
    </location>
</feature>
<keyword evidence="1" id="KW-0732">Signal</keyword>
<gene>
    <name evidence="2" type="ORF">COT42_05810</name>
</gene>
<evidence type="ECO:0000313" key="3">
    <source>
        <dbReference type="Proteomes" id="UP000231343"/>
    </source>
</evidence>
<name>A0A2H0XYW7_UNCSA</name>
<sequence>MKKLFALLTVFVFAIVLAGMVCADERSAADKLASGREYLQTLDQKIIKYRKLGNAAVVTDLQAQKKSTIARMKVWKEEMEAGEMAPPPPPRPVAPPPVYVRPVAAPVAGLFGLGLKTGYTVGYLAGNQIVVGRGDLILADPMGIGPMMGLADDAIAWKLGLGGATGKDINDLTKSAMPIFVDGIINIPADMMGGVASYVGGGLNYVVYGSEKTGGSYGGQVYYGIKGDIGLGGDSYVELAYSIIRSGSSLTTPYSMKGIGINIGTELTL</sequence>
<evidence type="ECO:0000256" key="1">
    <source>
        <dbReference type="SAM" id="SignalP"/>
    </source>
</evidence>
<evidence type="ECO:0008006" key="4">
    <source>
        <dbReference type="Google" id="ProtNLM"/>
    </source>
</evidence>
<protein>
    <recommendedName>
        <fullName evidence="4">Outer membrane protein beta-barrel domain-containing protein</fullName>
    </recommendedName>
</protein>
<proteinExistence type="predicted"/>
<dbReference type="EMBL" id="PEYM01000090">
    <property type="protein sequence ID" value="PIS29319.1"/>
    <property type="molecule type" value="Genomic_DNA"/>
</dbReference>
<feature type="signal peptide" evidence="1">
    <location>
        <begin position="1"/>
        <end position="23"/>
    </location>
</feature>
<dbReference type="Proteomes" id="UP000231343">
    <property type="component" value="Unassembled WGS sequence"/>
</dbReference>
<evidence type="ECO:0000313" key="2">
    <source>
        <dbReference type="EMBL" id="PIS29319.1"/>
    </source>
</evidence>
<organism evidence="2 3">
    <name type="scientific">Candidatus Saganbacteria bacterium CG08_land_8_20_14_0_20_45_16</name>
    <dbReference type="NCBI Taxonomy" id="2014293"/>
    <lineage>
        <taxon>Bacteria</taxon>
        <taxon>Bacillati</taxon>
        <taxon>Saganbacteria</taxon>
    </lineage>
</organism>